<accession>A0AAV1K023</accession>
<dbReference type="Pfam" id="PF00078">
    <property type="entry name" value="RVT_1"/>
    <property type="match status" value="1"/>
</dbReference>
<evidence type="ECO:0000259" key="1">
    <source>
        <dbReference type="PROSITE" id="PS50878"/>
    </source>
</evidence>
<dbReference type="Proteomes" id="UP001497472">
    <property type="component" value="Unassembled WGS sequence"/>
</dbReference>
<dbReference type="InterPro" id="IPR000477">
    <property type="entry name" value="RT_dom"/>
</dbReference>
<name>A0AAV1K023_9NEOP</name>
<reference evidence="2 3" key="1">
    <citation type="submission" date="2023-11" db="EMBL/GenBank/DDBJ databases">
        <authorList>
            <person name="Okamura Y."/>
        </authorList>
    </citation>
    <scope>NUCLEOTIDE SEQUENCE [LARGE SCALE GENOMIC DNA]</scope>
</reference>
<dbReference type="InterPro" id="IPR043502">
    <property type="entry name" value="DNA/RNA_pol_sf"/>
</dbReference>
<keyword evidence="3" id="KW-1185">Reference proteome</keyword>
<organism evidence="2 3">
    <name type="scientific">Leptosia nina</name>
    <dbReference type="NCBI Taxonomy" id="320188"/>
    <lineage>
        <taxon>Eukaryota</taxon>
        <taxon>Metazoa</taxon>
        <taxon>Ecdysozoa</taxon>
        <taxon>Arthropoda</taxon>
        <taxon>Hexapoda</taxon>
        <taxon>Insecta</taxon>
        <taxon>Pterygota</taxon>
        <taxon>Neoptera</taxon>
        <taxon>Endopterygota</taxon>
        <taxon>Lepidoptera</taxon>
        <taxon>Glossata</taxon>
        <taxon>Ditrysia</taxon>
        <taxon>Papilionoidea</taxon>
        <taxon>Pieridae</taxon>
        <taxon>Pierinae</taxon>
        <taxon>Leptosia</taxon>
    </lineage>
</organism>
<evidence type="ECO:0000313" key="3">
    <source>
        <dbReference type="Proteomes" id="UP001497472"/>
    </source>
</evidence>
<gene>
    <name evidence="2" type="ORF">LNINA_LOCUS13801</name>
</gene>
<protein>
    <recommendedName>
        <fullName evidence="1">Reverse transcriptase domain-containing protein</fullName>
    </recommendedName>
</protein>
<dbReference type="PANTHER" id="PTHR33332">
    <property type="entry name" value="REVERSE TRANSCRIPTASE DOMAIN-CONTAINING PROTEIN"/>
    <property type="match status" value="1"/>
</dbReference>
<proteinExistence type="predicted"/>
<sequence length="330" mass="38486">MIQPGKPPHEASSYRPISLTPMLSKQAFDRVWHKGLFCKEKGQLPHPLFLIIKSYLKDRLFQVKQRDARSTLRKIEAGVPQGSVLGPVIYNIFTSDLPVSKEVTVATYADDIAYLASSQDPVKASNKLQLQLDETHLWMRKWRIRASAVKWNHITFTLRRGNCPPVKLGSDVLPDLENVKYLGFNLDRRLTWTYHIKKKRKEINHRFRNLHWLMGRNSALSTDNKLLIYNALLKPIWSYGLPLWGSANKSNIMIIQRMQNNILRTITSAPWFSRNDEIHEYLFHSNSFFVFRHSFKKKYADRLLVHPNSLANDLLKPSVVTKRLKRKVVF</sequence>
<dbReference type="PROSITE" id="PS50878">
    <property type="entry name" value="RT_POL"/>
    <property type="match status" value="1"/>
</dbReference>
<dbReference type="AlphaFoldDB" id="A0AAV1K023"/>
<dbReference type="SUPFAM" id="SSF56672">
    <property type="entry name" value="DNA/RNA polymerases"/>
    <property type="match status" value="1"/>
</dbReference>
<evidence type="ECO:0000313" key="2">
    <source>
        <dbReference type="EMBL" id="CAK1554949.1"/>
    </source>
</evidence>
<comment type="caution">
    <text evidence="2">The sequence shown here is derived from an EMBL/GenBank/DDBJ whole genome shotgun (WGS) entry which is preliminary data.</text>
</comment>
<dbReference type="EMBL" id="CAVLEF010000279">
    <property type="protein sequence ID" value="CAK1554949.1"/>
    <property type="molecule type" value="Genomic_DNA"/>
</dbReference>
<feature type="domain" description="Reverse transcriptase" evidence="1">
    <location>
        <begin position="1"/>
        <end position="186"/>
    </location>
</feature>
<dbReference type="GO" id="GO:0071897">
    <property type="term" value="P:DNA biosynthetic process"/>
    <property type="evidence" value="ECO:0007669"/>
    <property type="project" value="UniProtKB-ARBA"/>
</dbReference>